<keyword evidence="1" id="KW-0521">NADP</keyword>
<dbReference type="GO" id="GO:0102965">
    <property type="term" value="F:alcohol-forming long-chain fatty acyl-CoA reductase activity"/>
    <property type="evidence" value="ECO:0007669"/>
    <property type="project" value="UniProtKB-EC"/>
</dbReference>
<evidence type="ECO:0000259" key="2">
    <source>
        <dbReference type="Pfam" id="PF07993"/>
    </source>
</evidence>
<accession>A0A7R9EEM0</accession>
<gene>
    <name evidence="3" type="ORF">TMSB3V08_LOCUS8452</name>
</gene>
<dbReference type="PANTHER" id="PTHR11011">
    <property type="entry name" value="MALE STERILITY PROTEIN 2-RELATED"/>
    <property type="match status" value="1"/>
</dbReference>
<protein>
    <recommendedName>
        <fullName evidence="1">Fatty acyl-CoA reductase</fullName>
        <ecNumber evidence="1">1.2.1.84</ecNumber>
    </recommendedName>
</protein>
<dbReference type="AlphaFoldDB" id="A0A7R9EEM0"/>
<keyword evidence="1" id="KW-0443">Lipid metabolism</keyword>
<dbReference type="EC" id="1.2.1.84" evidence="1"/>
<comment type="function">
    <text evidence="1">Catalyzes the reduction of fatty acyl-CoA to fatty alcohols.</text>
</comment>
<organism evidence="3">
    <name type="scientific">Timema monikensis</name>
    <dbReference type="NCBI Taxonomy" id="170555"/>
    <lineage>
        <taxon>Eukaryota</taxon>
        <taxon>Metazoa</taxon>
        <taxon>Ecdysozoa</taxon>
        <taxon>Arthropoda</taxon>
        <taxon>Hexapoda</taxon>
        <taxon>Insecta</taxon>
        <taxon>Pterygota</taxon>
        <taxon>Neoptera</taxon>
        <taxon>Polyneoptera</taxon>
        <taxon>Phasmatodea</taxon>
        <taxon>Timematodea</taxon>
        <taxon>Timematoidea</taxon>
        <taxon>Timematidae</taxon>
        <taxon>Timema</taxon>
    </lineage>
</organism>
<name>A0A7R9EEM0_9NEOP</name>
<reference evidence="3" key="1">
    <citation type="submission" date="2020-11" db="EMBL/GenBank/DDBJ databases">
        <authorList>
            <person name="Tran Van P."/>
        </authorList>
    </citation>
    <scope>NUCLEOTIDE SEQUENCE</scope>
</reference>
<dbReference type="PANTHER" id="PTHR11011:SF45">
    <property type="entry name" value="FATTY ACYL-COA REDUCTASE CG8306-RELATED"/>
    <property type="match status" value="1"/>
</dbReference>
<dbReference type="InterPro" id="IPR026055">
    <property type="entry name" value="FAR"/>
</dbReference>
<dbReference type="Pfam" id="PF07993">
    <property type="entry name" value="NAD_binding_4"/>
    <property type="match status" value="1"/>
</dbReference>
<comment type="catalytic activity">
    <reaction evidence="1">
        <text>a long-chain fatty acyl-CoA + 2 NADPH + 2 H(+) = a long-chain primary fatty alcohol + 2 NADP(+) + CoA</text>
        <dbReference type="Rhea" id="RHEA:52716"/>
        <dbReference type="ChEBI" id="CHEBI:15378"/>
        <dbReference type="ChEBI" id="CHEBI:57287"/>
        <dbReference type="ChEBI" id="CHEBI:57783"/>
        <dbReference type="ChEBI" id="CHEBI:58349"/>
        <dbReference type="ChEBI" id="CHEBI:77396"/>
        <dbReference type="ChEBI" id="CHEBI:83139"/>
        <dbReference type="EC" id="1.2.1.84"/>
    </reaction>
</comment>
<dbReference type="EMBL" id="OB795131">
    <property type="protein sequence ID" value="CAD7431730.1"/>
    <property type="molecule type" value="Genomic_DNA"/>
</dbReference>
<sequence length="121" mass="13403">MQSQLTNLQVEMKSESTHIPDSERVRRVFSVSIQRRHLRIFAVVKEPIYGWTDNLHGPTGAQIGYLTGFIKSAIRNSSIRLDLVPVDLVVNSIIAAAYIVGISDVITTLAPVCRINVATWG</sequence>
<dbReference type="InterPro" id="IPR013120">
    <property type="entry name" value="FAR_NAD-bd"/>
</dbReference>
<comment type="similarity">
    <text evidence="1">Belongs to the fatty acyl-CoA reductase family.</text>
</comment>
<proteinExistence type="inferred from homology"/>
<dbReference type="GO" id="GO:0035336">
    <property type="term" value="P:long-chain fatty-acyl-CoA metabolic process"/>
    <property type="evidence" value="ECO:0007669"/>
    <property type="project" value="TreeGrafter"/>
</dbReference>
<dbReference type="GO" id="GO:0080019">
    <property type="term" value="F:alcohol-forming very long-chain fatty acyl-CoA reductase activity"/>
    <property type="evidence" value="ECO:0007669"/>
    <property type="project" value="InterPro"/>
</dbReference>
<keyword evidence="1" id="KW-0444">Lipid biosynthesis</keyword>
<dbReference type="GO" id="GO:0005777">
    <property type="term" value="C:peroxisome"/>
    <property type="evidence" value="ECO:0007669"/>
    <property type="project" value="TreeGrafter"/>
</dbReference>
<evidence type="ECO:0000256" key="1">
    <source>
        <dbReference type="RuleBase" id="RU363097"/>
    </source>
</evidence>
<evidence type="ECO:0000313" key="3">
    <source>
        <dbReference type="EMBL" id="CAD7431730.1"/>
    </source>
</evidence>
<keyword evidence="1" id="KW-0560">Oxidoreductase</keyword>
<feature type="domain" description="Thioester reductase (TE)" evidence="2">
    <location>
        <begin position="38"/>
        <end position="93"/>
    </location>
</feature>